<dbReference type="EMBL" id="OV170228">
    <property type="protein sequence ID" value="CAH0730116.1"/>
    <property type="molecule type" value="Genomic_DNA"/>
</dbReference>
<dbReference type="CDD" id="cd04590">
    <property type="entry name" value="CBS_pair_CorC_HlyC_assoc"/>
    <property type="match status" value="1"/>
</dbReference>
<evidence type="ECO:0000259" key="13">
    <source>
        <dbReference type="Pfam" id="PF01595"/>
    </source>
</evidence>
<evidence type="ECO:0000256" key="3">
    <source>
        <dbReference type="ARBA" id="ARBA00022448"/>
    </source>
</evidence>
<dbReference type="SUPFAM" id="SSF54631">
    <property type="entry name" value="CBS-domain pair"/>
    <property type="match status" value="1"/>
</dbReference>
<feature type="compositionally biased region" description="Basic and acidic residues" evidence="11">
    <location>
        <begin position="886"/>
        <end position="901"/>
    </location>
</feature>
<keyword evidence="9" id="KW-0129">CBS domain</keyword>
<protein>
    <recommendedName>
        <fullName evidence="13">CNNM transmembrane domain-containing protein</fullName>
    </recommendedName>
</protein>
<dbReference type="Proteomes" id="UP000838878">
    <property type="component" value="Chromosome 8"/>
</dbReference>
<accession>A0A8J9V0X3</accession>
<dbReference type="Gene3D" id="2.60.120.10">
    <property type="entry name" value="Jelly Rolls"/>
    <property type="match status" value="1"/>
</dbReference>
<evidence type="ECO:0000256" key="6">
    <source>
        <dbReference type="ARBA" id="ARBA00022737"/>
    </source>
</evidence>
<keyword evidence="3" id="KW-0813">Transport</keyword>
<dbReference type="FunFam" id="3.10.580.10:FF:000001">
    <property type="entry name" value="Putative metal transporter CNNM3 isoform 2"/>
    <property type="match status" value="1"/>
</dbReference>
<dbReference type="InterPro" id="IPR018490">
    <property type="entry name" value="cNMP-bd_dom_sf"/>
</dbReference>
<gene>
    <name evidence="14" type="ORF">BINO364_LOCUS15133</name>
</gene>
<dbReference type="InterPro" id="IPR046342">
    <property type="entry name" value="CBS_dom_sf"/>
</dbReference>
<keyword evidence="8" id="KW-0406">Ion transport</keyword>
<comment type="subcellular location">
    <subcellularLocation>
        <location evidence="1">Cell membrane</location>
        <topology evidence="1">Multi-pass membrane protein</topology>
    </subcellularLocation>
</comment>
<keyword evidence="15" id="KW-1185">Reference proteome</keyword>
<evidence type="ECO:0000313" key="15">
    <source>
        <dbReference type="Proteomes" id="UP000838878"/>
    </source>
</evidence>
<evidence type="ECO:0000256" key="5">
    <source>
        <dbReference type="ARBA" id="ARBA00022692"/>
    </source>
</evidence>
<evidence type="ECO:0000256" key="10">
    <source>
        <dbReference type="ARBA" id="ARBA00023136"/>
    </source>
</evidence>
<evidence type="ECO:0000256" key="4">
    <source>
        <dbReference type="ARBA" id="ARBA00022475"/>
    </source>
</evidence>
<feature type="non-terminal residue" evidence="14">
    <location>
        <position position="935"/>
    </location>
</feature>
<dbReference type="GO" id="GO:0010960">
    <property type="term" value="P:magnesium ion homeostasis"/>
    <property type="evidence" value="ECO:0007669"/>
    <property type="project" value="InterPro"/>
</dbReference>
<feature type="region of interest" description="Disordered" evidence="11">
    <location>
        <begin position="886"/>
        <end position="935"/>
    </location>
</feature>
<evidence type="ECO:0000256" key="8">
    <source>
        <dbReference type="ARBA" id="ARBA00023065"/>
    </source>
</evidence>
<feature type="transmembrane region" description="Helical" evidence="12">
    <location>
        <begin position="422"/>
        <end position="440"/>
    </location>
</feature>
<evidence type="ECO:0000256" key="2">
    <source>
        <dbReference type="ARBA" id="ARBA00010484"/>
    </source>
</evidence>
<organism evidence="14 15">
    <name type="scientific">Brenthis ino</name>
    <name type="common">lesser marbled fritillary</name>
    <dbReference type="NCBI Taxonomy" id="405034"/>
    <lineage>
        <taxon>Eukaryota</taxon>
        <taxon>Metazoa</taxon>
        <taxon>Ecdysozoa</taxon>
        <taxon>Arthropoda</taxon>
        <taxon>Hexapoda</taxon>
        <taxon>Insecta</taxon>
        <taxon>Pterygota</taxon>
        <taxon>Neoptera</taxon>
        <taxon>Endopterygota</taxon>
        <taxon>Lepidoptera</taxon>
        <taxon>Glossata</taxon>
        <taxon>Ditrysia</taxon>
        <taxon>Papilionoidea</taxon>
        <taxon>Nymphalidae</taxon>
        <taxon>Heliconiinae</taxon>
        <taxon>Argynnini</taxon>
        <taxon>Brenthis</taxon>
    </lineage>
</organism>
<sequence length="935" mass="105328">MAPVCVLRTSGIILLLYLTISIASPWFSINVNKYSCDESKCVYNLRIDGEYDLWSLTSVPGVCTSLRHINPIGKDVEIQVGGSEKLYFCAKSGNGSWYEQNYYLNGNDVISREQRPSENEIEETPQDELTDLEDEDVKNYYRDLDVNKYGDQIADFMTETFAYQNPDEKSLRIKRQAEQPAIEASEATSEPNVTNPEPIVPAEANPTFTPGSKVKLLGLRIEESEKEPRIVDEMIPSVLRNTVFMLRMFGEGFTKDTVIAFTHVPESYGSRCHFLLSGTYKVKETNADSALFELIAPAPLEDYKFYICTKNAEDEEFMHQGQEKWKILATHNKLLPLWASLILIVILLMLASLFSGLNLGLMALDRTELKIIANTGTEKERKYARAIMPVRSHGNYLLCTILLSNVAVNSTFTVILDDLTSGLVAVIGSTLAIVFIAEITPQAICARHGLFIGAKSIWIMKIVMGICAPLAWPTSKLLDYFLGEEIGTHYNRERLKELVKITNHVNDLDKEEVNIISGALDLRKKTVSHVMTKLKDCYMLPINSVLDFETMTEIVKSGYSRIPVYEGSRGNIVTVLFIKDLAFVDPDDNTPLRTLCQYYQNPCNFVFEDVTLDVMLKQFKEGHKGHMAFVQRIEEGDGDPLYETVGLVTLEDVIEEMIQAEIVDESDVISDNRTKKRLPRPGNKLHDIAAFAGHQHQRVHVSPQLILATFQFMSTSVDAFRSDLISETVLRRLLKQDVIQHIKLRGDEDRNDPKRYVFQEGKPVDYFVLILEGRVEVTVGRENLVFEAGPFTYFGVQALTQNVGLAESPAPSTLGSLQNLNMDSMLRHTFVPDYSVRAIAELYYLTIKRSMYLAAKRATLMEKGALKKGGTNEQIEPEVDKLLLEGDKNDDIVENSKEKSPLKQLAPISASPLSNSSFKPHDRGDSKPEEEKLLK</sequence>
<keyword evidence="10 12" id="KW-0472">Membrane</keyword>
<keyword evidence="5 12" id="KW-0812">Transmembrane</keyword>
<dbReference type="Gene3D" id="3.10.580.10">
    <property type="entry name" value="CBS-domain"/>
    <property type="match status" value="1"/>
</dbReference>
<reference evidence="14" key="1">
    <citation type="submission" date="2021-12" db="EMBL/GenBank/DDBJ databases">
        <authorList>
            <person name="Martin H S."/>
        </authorList>
    </citation>
    <scope>NUCLEOTIDE SEQUENCE</scope>
</reference>
<dbReference type="Pfam" id="PF25562">
    <property type="entry name" value="CNBH_CNNM2_C"/>
    <property type="match status" value="1"/>
</dbReference>
<evidence type="ECO:0000256" key="12">
    <source>
        <dbReference type="SAM" id="Phobius"/>
    </source>
</evidence>
<dbReference type="CDD" id="cd00038">
    <property type="entry name" value="CAP_ED"/>
    <property type="match status" value="1"/>
</dbReference>
<evidence type="ECO:0000256" key="1">
    <source>
        <dbReference type="ARBA" id="ARBA00004651"/>
    </source>
</evidence>
<dbReference type="InterPro" id="IPR044751">
    <property type="entry name" value="Ion_transp-like_CBS"/>
</dbReference>
<feature type="transmembrane region" description="Helical" evidence="12">
    <location>
        <begin position="395"/>
        <end position="416"/>
    </location>
</feature>
<dbReference type="InterPro" id="IPR045095">
    <property type="entry name" value="ACDP"/>
</dbReference>
<dbReference type="InterPro" id="IPR014710">
    <property type="entry name" value="RmlC-like_jellyroll"/>
</dbReference>
<proteinExistence type="inferred from homology"/>
<dbReference type="PANTHER" id="PTHR12064">
    <property type="entry name" value="METAL TRANSPORTER CNNM"/>
    <property type="match status" value="1"/>
</dbReference>
<dbReference type="PANTHER" id="PTHR12064:SF94">
    <property type="entry name" value="UNEXTENDED PROTEIN"/>
    <property type="match status" value="1"/>
</dbReference>
<dbReference type="InterPro" id="IPR000595">
    <property type="entry name" value="cNMP-bd_dom"/>
</dbReference>
<feature type="transmembrane region" description="Helical" evidence="12">
    <location>
        <begin position="337"/>
        <end position="361"/>
    </location>
</feature>
<feature type="domain" description="CNNM transmembrane" evidence="13">
    <location>
        <begin position="342"/>
        <end position="512"/>
    </location>
</feature>
<dbReference type="GO" id="GO:0005886">
    <property type="term" value="C:plasma membrane"/>
    <property type="evidence" value="ECO:0007669"/>
    <property type="project" value="UniProtKB-SubCell"/>
</dbReference>
<evidence type="ECO:0000256" key="11">
    <source>
        <dbReference type="SAM" id="MobiDB-lite"/>
    </source>
</evidence>
<dbReference type="GO" id="GO:0006811">
    <property type="term" value="P:monoatomic ion transport"/>
    <property type="evidence" value="ECO:0007669"/>
    <property type="project" value="UniProtKB-KW"/>
</dbReference>
<feature type="transmembrane region" description="Helical" evidence="12">
    <location>
        <begin position="12"/>
        <end position="29"/>
    </location>
</feature>
<evidence type="ECO:0000256" key="7">
    <source>
        <dbReference type="ARBA" id="ARBA00022989"/>
    </source>
</evidence>
<feature type="region of interest" description="Disordered" evidence="11">
    <location>
        <begin position="176"/>
        <end position="206"/>
    </location>
</feature>
<feature type="compositionally biased region" description="Basic and acidic residues" evidence="11">
    <location>
        <begin position="919"/>
        <end position="935"/>
    </location>
</feature>
<evidence type="ECO:0000313" key="14">
    <source>
        <dbReference type="EMBL" id="CAH0730116.1"/>
    </source>
</evidence>
<evidence type="ECO:0000256" key="9">
    <source>
        <dbReference type="ARBA" id="ARBA00023122"/>
    </source>
</evidence>
<keyword evidence="4" id="KW-1003">Cell membrane</keyword>
<dbReference type="GO" id="GO:0022857">
    <property type="term" value="F:transmembrane transporter activity"/>
    <property type="evidence" value="ECO:0007669"/>
    <property type="project" value="TreeGrafter"/>
</dbReference>
<name>A0A8J9V0X3_9NEOP</name>
<feature type="compositionally biased region" description="Polar residues" evidence="11">
    <location>
        <begin position="186"/>
        <end position="195"/>
    </location>
</feature>
<dbReference type="AlphaFoldDB" id="A0A8J9V0X3"/>
<dbReference type="SUPFAM" id="SSF51206">
    <property type="entry name" value="cAMP-binding domain-like"/>
    <property type="match status" value="1"/>
</dbReference>
<feature type="transmembrane region" description="Helical" evidence="12">
    <location>
        <begin position="452"/>
        <end position="472"/>
    </location>
</feature>
<dbReference type="OrthoDB" id="5353557at2759"/>
<keyword evidence="6" id="KW-0677">Repeat</keyword>
<keyword evidence="7 12" id="KW-1133">Transmembrane helix</keyword>
<dbReference type="Pfam" id="PF01595">
    <property type="entry name" value="CNNM"/>
    <property type="match status" value="1"/>
</dbReference>
<dbReference type="InterPro" id="IPR002550">
    <property type="entry name" value="CNNM"/>
</dbReference>
<comment type="similarity">
    <text evidence="2">Belongs to the ACDP family.</text>
</comment>